<evidence type="ECO:0000259" key="2">
    <source>
        <dbReference type="Pfam" id="PF01266"/>
    </source>
</evidence>
<evidence type="ECO:0000313" key="3">
    <source>
        <dbReference type="EMBL" id="SAL46072.1"/>
    </source>
</evidence>
<protein>
    <submittedName>
        <fullName evidence="3">FAD dependent oxidoreductase</fullName>
    </submittedName>
</protein>
<dbReference type="GO" id="GO:0005737">
    <property type="term" value="C:cytoplasm"/>
    <property type="evidence" value="ECO:0007669"/>
    <property type="project" value="TreeGrafter"/>
</dbReference>
<dbReference type="PANTHER" id="PTHR13847:SF287">
    <property type="entry name" value="FAD-DEPENDENT OXIDOREDUCTASE DOMAIN-CONTAINING PROTEIN 1"/>
    <property type="match status" value="1"/>
</dbReference>
<dbReference type="SUPFAM" id="SSF51905">
    <property type="entry name" value="FAD/NAD(P)-binding domain"/>
    <property type="match status" value="1"/>
</dbReference>
<sequence>MVHWLSARDNKHFDERDCRYEDESELRVPRVSSGDARVSTADSFDFAVIGGGLVGTSLAYGLARRDRRVVVLDEGDDAFRAARGNFGLVWVQSKGYQFAPYASWTRQSSTLWPMLAQSLYAETGVDVQLQQRGAFHLCFTEADIAERVKRLEWVRSAIGGDYPFEILKRDALKARLPQIGPDVFGAAFSPMDGHVNPLKLLRALHTACQGRGVTMRNGTHVDDIVYDAGRFHLGTKTGELVANRIVLAAGLGNCRLAERVGLNAPVRPNRGQVLVTERIAPVLPCATAFVRQTDEGSIQIGDSMEDVGFDDSTHPDVLKAIAKSAVRQFPFIAKLRLVRAWGALRVMSPDGYPIYEESTRYPGAFLVTCHSGVTLAGAHALALTPWLMGEATLPDIDAFSGARFAAGKESAAHAH</sequence>
<organism evidence="3 4">
    <name type="scientific">Caballeronia sordidicola</name>
    <name type="common">Burkholderia sordidicola</name>
    <dbReference type="NCBI Taxonomy" id="196367"/>
    <lineage>
        <taxon>Bacteria</taxon>
        <taxon>Pseudomonadati</taxon>
        <taxon>Pseudomonadota</taxon>
        <taxon>Betaproteobacteria</taxon>
        <taxon>Burkholderiales</taxon>
        <taxon>Burkholderiaceae</taxon>
        <taxon>Caballeronia</taxon>
    </lineage>
</organism>
<dbReference type="Gene3D" id="3.50.50.60">
    <property type="entry name" value="FAD/NAD(P)-binding domain"/>
    <property type="match status" value="1"/>
</dbReference>
<dbReference type="GO" id="GO:0016491">
    <property type="term" value="F:oxidoreductase activity"/>
    <property type="evidence" value="ECO:0007669"/>
    <property type="project" value="UniProtKB-KW"/>
</dbReference>
<dbReference type="AlphaFoldDB" id="A0A158HNU1"/>
<keyword evidence="1" id="KW-0560">Oxidoreductase</keyword>
<dbReference type="Gene3D" id="3.30.9.10">
    <property type="entry name" value="D-Amino Acid Oxidase, subunit A, domain 2"/>
    <property type="match status" value="1"/>
</dbReference>
<name>A0A158HNU1_CABSO</name>
<gene>
    <name evidence="3" type="ORF">AWB64_04859</name>
</gene>
<reference evidence="3 4" key="1">
    <citation type="submission" date="2016-01" db="EMBL/GenBank/DDBJ databases">
        <authorList>
            <person name="Oliw E.H."/>
        </authorList>
    </citation>
    <scope>NUCLEOTIDE SEQUENCE [LARGE SCALE GENOMIC DNA]</scope>
    <source>
        <strain evidence="3">LMG 22029</strain>
    </source>
</reference>
<dbReference type="Pfam" id="PF01266">
    <property type="entry name" value="DAO"/>
    <property type="match status" value="1"/>
</dbReference>
<dbReference type="PANTHER" id="PTHR13847">
    <property type="entry name" value="SARCOSINE DEHYDROGENASE-RELATED"/>
    <property type="match status" value="1"/>
</dbReference>
<proteinExistence type="predicted"/>
<dbReference type="InterPro" id="IPR036188">
    <property type="entry name" value="FAD/NAD-bd_sf"/>
</dbReference>
<dbReference type="InterPro" id="IPR006076">
    <property type="entry name" value="FAD-dep_OxRdtase"/>
</dbReference>
<accession>A0A158HNU1</accession>
<feature type="domain" description="FAD dependent oxidoreductase" evidence="2">
    <location>
        <begin position="45"/>
        <end position="384"/>
    </location>
</feature>
<dbReference type="SUPFAM" id="SSF54373">
    <property type="entry name" value="FAD-linked reductases, C-terminal domain"/>
    <property type="match status" value="1"/>
</dbReference>
<evidence type="ECO:0000313" key="4">
    <source>
        <dbReference type="Proteomes" id="UP000054893"/>
    </source>
</evidence>
<evidence type="ECO:0000256" key="1">
    <source>
        <dbReference type="ARBA" id="ARBA00023002"/>
    </source>
</evidence>
<dbReference type="Proteomes" id="UP000054893">
    <property type="component" value="Unassembled WGS sequence"/>
</dbReference>
<dbReference type="EMBL" id="FCOC02000019">
    <property type="protein sequence ID" value="SAL46072.1"/>
    <property type="molecule type" value="Genomic_DNA"/>
</dbReference>